<comment type="caution">
    <text evidence="2">The sequence shown here is derived from an EMBL/GenBank/DDBJ whole genome shotgun (WGS) entry which is preliminary data.</text>
</comment>
<accession>A0AAU9ISP2</accession>
<keyword evidence="1" id="KW-0175">Coiled coil</keyword>
<name>A0AAU9ISP2_9CILI</name>
<evidence type="ECO:0000313" key="2">
    <source>
        <dbReference type="EMBL" id="CAG9314235.1"/>
    </source>
</evidence>
<keyword evidence="3" id="KW-1185">Reference proteome</keyword>
<dbReference type="AlphaFoldDB" id="A0AAU9ISP2"/>
<proteinExistence type="predicted"/>
<gene>
    <name evidence="2" type="ORF">BSTOLATCC_MIC10031</name>
</gene>
<dbReference type="Proteomes" id="UP001162131">
    <property type="component" value="Unassembled WGS sequence"/>
</dbReference>
<evidence type="ECO:0000256" key="1">
    <source>
        <dbReference type="SAM" id="Coils"/>
    </source>
</evidence>
<feature type="coiled-coil region" evidence="1">
    <location>
        <begin position="339"/>
        <end position="367"/>
    </location>
</feature>
<sequence length="460" mass="53107">MRKSIPLRISIKMVSEAPKLKISIKTENREQVKSREQTKREGIVKILEKPGALKWLKSTSGARFQKVWSSLSPSPVISISQLNNWDVINGYIGPKFKNRDSQLPHAPFTKSPGLQMGMICPKVLSEKEPKQSLNKALSYIGLRKKGHDRADAIYLSSIQAFRAEKNKEKCCSKEMLKLKTFEGFNENKDEAYGSLINDYDEFRKMFEISNGAIKKKENYEELFKPTHVMTAREKKKINIDCVSDAFSAGSASPHYLRQSDFISILNSENSVLEAETEESYRKPIRKGIPKSQRISKHIDRTFNNKISHEKLDEIKDDSVEIAGKELKGILDGNRITFNLDDLNQELINELKEKKKRNEKKTKETIKDIRIKQNKKLKGREKLGTSQNIHNQYHQNLNLMRLSVRKNKNEEEEMIRNILLEKSKNPKKKELSRIKSSDKDFFNSQLEKKLSSISSISERFS</sequence>
<organism evidence="2 3">
    <name type="scientific">Blepharisma stoltei</name>
    <dbReference type="NCBI Taxonomy" id="1481888"/>
    <lineage>
        <taxon>Eukaryota</taxon>
        <taxon>Sar</taxon>
        <taxon>Alveolata</taxon>
        <taxon>Ciliophora</taxon>
        <taxon>Postciliodesmatophora</taxon>
        <taxon>Heterotrichea</taxon>
        <taxon>Heterotrichida</taxon>
        <taxon>Blepharismidae</taxon>
        <taxon>Blepharisma</taxon>
    </lineage>
</organism>
<reference evidence="2" key="1">
    <citation type="submission" date="2021-09" db="EMBL/GenBank/DDBJ databases">
        <authorList>
            <consortium name="AG Swart"/>
            <person name="Singh M."/>
            <person name="Singh A."/>
            <person name="Seah K."/>
            <person name="Emmerich C."/>
        </authorList>
    </citation>
    <scope>NUCLEOTIDE SEQUENCE</scope>
    <source>
        <strain evidence="2">ATCC30299</strain>
    </source>
</reference>
<dbReference type="EMBL" id="CAJZBQ010000011">
    <property type="protein sequence ID" value="CAG9314235.1"/>
    <property type="molecule type" value="Genomic_DNA"/>
</dbReference>
<protein>
    <submittedName>
        <fullName evidence="2">Uncharacterized protein</fullName>
    </submittedName>
</protein>
<evidence type="ECO:0000313" key="3">
    <source>
        <dbReference type="Proteomes" id="UP001162131"/>
    </source>
</evidence>